<proteinExistence type="predicted"/>
<gene>
    <name evidence="2" type="ORF">Aiant_84450</name>
</gene>
<accession>A0ABM7M824</accession>
<reference evidence="2 3" key="1">
    <citation type="submission" date="2020-08" db="EMBL/GenBank/DDBJ databases">
        <title>Whole genome shotgun sequence of Actinoplanes ianthinogenes NBRC 13996.</title>
        <authorList>
            <person name="Komaki H."/>
            <person name="Tamura T."/>
        </authorList>
    </citation>
    <scope>NUCLEOTIDE SEQUENCE [LARGE SCALE GENOMIC DNA]</scope>
    <source>
        <strain evidence="2 3">NBRC 13996</strain>
    </source>
</reference>
<organism evidence="2 3">
    <name type="scientific">Actinoplanes ianthinogenes</name>
    <dbReference type="NCBI Taxonomy" id="122358"/>
    <lineage>
        <taxon>Bacteria</taxon>
        <taxon>Bacillati</taxon>
        <taxon>Actinomycetota</taxon>
        <taxon>Actinomycetes</taxon>
        <taxon>Micromonosporales</taxon>
        <taxon>Micromonosporaceae</taxon>
        <taxon>Actinoplanes</taxon>
    </lineage>
</organism>
<keyword evidence="3" id="KW-1185">Reference proteome</keyword>
<protein>
    <submittedName>
        <fullName evidence="2">Glyoxalase</fullName>
    </submittedName>
</protein>
<dbReference type="InterPro" id="IPR004360">
    <property type="entry name" value="Glyas_Fos-R_dOase_dom"/>
</dbReference>
<dbReference type="InterPro" id="IPR029068">
    <property type="entry name" value="Glyas_Bleomycin-R_OHBP_Dase"/>
</dbReference>
<dbReference type="InterPro" id="IPR037523">
    <property type="entry name" value="VOC_core"/>
</dbReference>
<dbReference type="Pfam" id="PF00903">
    <property type="entry name" value="Glyoxalase"/>
    <property type="match status" value="1"/>
</dbReference>
<evidence type="ECO:0000259" key="1">
    <source>
        <dbReference type="PROSITE" id="PS51819"/>
    </source>
</evidence>
<dbReference type="Proteomes" id="UP000676967">
    <property type="component" value="Chromosome"/>
</dbReference>
<name>A0ABM7M824_9ACTN</name>
<dbReference type="Gene3D" id="3.10.180.10">
    <property type="entry name" value="2,3-Dihydroxybiphenyl 1,2-Dioxygenase, domain 1"/>
    <property type="match status" value="1"/>
</dbReference>
<evidence type="ECO:0000313" key="2">
    <source>
        <dbReference type="EMBL" id="BCJ47788.1"/>
    </source>
</evidence>
<dbReference type="RefSeq" id="WP_189330151.1">
    <property type="nucleotide sequence ID" value="NZ_AP023356.1"/>
</dbReference>
<sequence>MLAAATPIAFLPSLDLDRSRQFFADRLGLTVEEVTPFACVLRVGATTLRVTKVDQLRAQPFTVFGWEVPDISATVAGLTAAGIEFLRYDGVDQDSAGVWTTPGGDHIAWFRDPDGNTLSLTEFARSSHGSGSAP</sequence>
<dbReference type="EMBL" id="AP023356">
    <property type="protein sequence ID" value="BCJ47788.1"/>
    <property type="molecule type" value="Genomic_DNA"/>
</dbReference>
<dbReference type="PROSITE" id="PS51819">
    <property type="entry name" value="VOC"/>
    <property type="match status" value="1"/>
</dbReference>
<evidence type="ECO:0000313" key="3">
    <source>
        <dbReference type="Proteomes" id="UP000676967"/>
    </source>
</evidence>
<feature type="domain" description="VOC" evidence="1">
    <location>
        <begin position="4"/>
        <end position="123"/>
    </location>
</feature>
<dbReference type="SUPFAM" id="SSF54593">
    <property type="entry name" value="Glyoxalase/Bleomycin resistance protein/Dihydroxybiphenyl dioxygenase"/>
    <property type="match status" value="1"/>
</dbReference>